<reference evidence="1 2" key="1">
    <citation type="submission" date="2009-01" db="EMBL/GenBank/DDBJ databases">
        <authorList>
            <person name="Fulton L."/>
            <person name="Clifton S."/>
            <person name="Chinwalla A.T."/>
            <person name="Mitreva M."/>
            <person name="Sodergren E."/>
            <person name="Weinstock G."/>
            <person name="Clifton S."/>
            <person name="Dooling D.J."/>
            <person name="Fulton B."/>
            <person name="Minx P."/>
            <person name="Pepin K.H."/>
            <person name="Johnson M."/>
            <person name="Bhonagiri V."/>
            <person name="Nash W.E."/>
            <person name="Mardis E.R."/>
            <person name="Wilson R.K."/>
        </authorList>
    </citation>
    <scope>NUCLEOTIDE SEQUENCE [LARGE SCALE GENOMIC DNA]</scope>
    <source>
        <strain evidence="1 2">ATCC 23834</strain>
    </source>
</reference>
<proteinExistence type="predicted"/>
<dbReference type="AlphaFoldDB" id="C0DVL0"/>
<protein>
    <submittedName>
        <fullName evidence="1">Uncharacterized protein</fullName>
    </submittedName>
</protein>
<sequence>MRKFSGSLPCSGRVCKFIGVRNWNGENEAVGYSLYAELGFKMER</sequence>
<name>C0DVL0_EIKCO</name>
<dbReference type="HOGENOM" id="CLU_3215605_0_0_4"/>
<organism evidence="1 2">
    <name type="scientific">Eikenella corrodens ATCC 23834</name>
    <dbReference type="NCBI Taxonomy" id="546274"/>
    <lineage>
        <taxon>Bacteria</taxon>
        <taxon>Pseudomonadati</taxon>
        <taxon>Pseudomonadota</taxon>
        <taxon>Betaproteobacteria</taxon>
        <taxon>Neisseriales</taxon>
        <taxon>Neisseriaceae</taxon>
        <taxon>Eikenella</taxon>
    </lineage>
</organism>
<gene>
    <name evidence="1" type="ORF">EIKCOROL_01399</name>
</gene>
<dbReference type="EMBL" id="ACEA01000023">
    <property type="protein sequence ID" value="EEG23884.1"/>
    <property type="molecule type" value="Genomic_DNA"/>
</dbReference>
<dbReference type="Proteomes" id="UP000005837">
    <property type="component" value="Unassembled WGS sequence"/>
</dbReference>
<comment type="caution">
    <text evidence="1">The sequence shown here is derived from an EMBL/GenBank/DDBJ whole genome shotgun (WGS) entry which is preliminary data.</text>
</comment>
<evidence type="ECO:0000313" key="2">
    <source>
        <dbReference type="Proteomes" id="UP000005837"/>
    </source>
</evidence>
<evidence type="ECO:0000313" key="1">
    <source>
        <dbReference type="EMBL" id="EEG23884.1"/>
    </source>
</evidence>
<accession>C0DVL0</accession>